<sequence length="177" mass="19059">MKFHTLTIPLTLTLLPLARAQGPQGIQTTTTPTNAPVEPTKVWVPSTLPNGHVTKVISIYTQRFTSTWSELRTPSTGVIGLGTLTGSVGVVKTAVANAAIGRSRAEGGAVKEAWVFEMEGIGWDGNSRGVLVIKVIGSLFRLIGFFFCSLFLSPFLLPIIDLDFVFSLSKERDVGIQ</sequence>
<feature type="transmembrane region" description="Helical" evidence="1">
    <location>
        <begin position="139"/>
        <end position="160"/>
    </location>
</feature>
<dbReference type="Proteomes" id="UP000246991">
    <property type="component" value="Unassembled WGS sequence"/>
</dbReference>
<reference evidence="3 4" key="1">
    <citation type="submission" date="2018-03" db="EMBL/GenBank/DDBJ databases">
        <title>Genomes of Pezizomycetes fungi and the evolution of truffles.</title>
        <authorList>
            <person name="Murat C."/>
            <person name="Payen T."/>
            <person name="Noel B."/>
            <person name="Kuo A."/>
            <person name="Martin F.M."/>
        </authorList>
    </citation>
    <scope>NUCLEOTIDE SEQUENCE [LARGE SCALE GENOMIC DNA]</scope>
    <source>
        <strain evidence="3">091103-1</strain>
    </source>
</reference>
<proteinExistence type="predicted"/>
<evidence type="ECO:0000256" key="2">
    <source>
        <dbReference type="SAM" id="SignalP"/>
    </source>
</evidence>
<accession>A0A317SV73</accession>
<dbReference type="OrthoDB" id="10580048at2759"/>
<keyword evidence="1" id="KW-0812">Transmembrane</keyword>
<feature type="chain" id="PRO_5016299813" evidence="2">
    <location>
        <begin position="21"/>
        <end position="177"/>
    </location>
</feature>
<name>A0A317SV73_9PEZI</name>
<organism evidence="3 4">
    <name type="scientific">Tuber magnatum</name>
    <name type="common">white Piedmont truffle</name>
    <dbReference type="NCBI Taxonomy" id="42249"/>
    <lineage>
        <taxon>Eukaryota</taxon>
        <taxon>Fungi</taxon>
        <taxon>Dikarya</taxon>
        <taxon>Ascomycota</taxon>
        <taxon>Pezizomycotina</taxon>
        <taxon>Pezizomycetes</taxon>
        <taxon>Pezizales</taxon>
        <taxon>Tuberaceae</taxon>
        <taxon>Tuber</taxon>
    </lineage>
</organism>
<dbReference type="InterPro" id="IPR031452">
    <property type="entry name" value="Kre1"/>
</dbReference>
<keyword evidence="4" id="KW-1185">Reference proteome</keyword>
<evidence type="ECO:0000313" key="3">
    <source>
        <dbReference type="EMBL" id="PWW78234.1"/>
    </source>
</evidence>
<evidence type="ECO:0000313" key="4">
    <source>
        <dbReference type="Proteomes" id="UP000246991"/>
    </source>
</evidence>
<feature type="signal peptide" evidence="2">
    <location>
        <begin position="1"/>
        <end position="20"/>
    </location>
</feature>
<keyword evidence="2" id="KW-0732">Signal</keyword>
<gene>
    <name evidence="3" type="ORF">C7212DRAFT_352545</name>
</gene>
<protein>
    <submittedName>
        <fullName evidence="3">Uncharacterized protein</fullName>
    </submittedName>
</protein>
<dbReference type="GO" id="GO:0031505">
    <property type="term" value="P:fungal-type cell wall organization"/>
    <property type="evidence" value="ECO:0007669"/>
    <property type="project" value="InterPro"/>
</dbReference>
<evidence type="ECO:0000256" key="1">
    <source>
        <dbReference type="SAM" id="Phobius"/>
    </source>
</evidence>
<comment type="caution">
    <text evidence="3">The sequence shown here is derived from an EMBL/GenBank/DDBJ whole genome shotgun (WGS) entry which is preliminary data.</text>
</comment>
<keyword evidence="1" id="KW-1133">Transmembrane helix</keyword>
<dbReference type="AlphaFoldDB" id="A0A317SV73"/>
<dbReference type="EMBL" id="PYWC01000016">
    <property type="protein sequence ID" value="PWW78234.1"/>
    <property type="molecule type" value="Genomic_DNA"/>
</dbReference>
<dbReference type="Pfam" id="PF17056">
    <property type="entry name" value="KRE1"/>
    <property type="match status" value="1"/>
</dbReference>
<keyword evidence="1" id="KW-0472">Membrane</keyword>